<keyword evidence="3" id="KW-1185">Reference proteome</keyword>
<dbReference type="Pfam" id="PF17989">
    <property type="entry name" value="ALP_N"/>
    <property type="match status" value="1"/>
</dbReference>
<dbReference type="SUPFAM" id="SSF53067">
    <property type="entry name" value="Actin-like ATPase domain"/>
    <property type="match status" value="2"/>
</dbReference>
<reference evidence="2 3" key="1">
    <citation type="submission" date="2019-04" db="EMBL/GenBank/DDBJ databases">
        <authorList>
            <person name="Embree M."/>
            <person name="Gaffney J.R."/>
        </authorList>
    </citation>
    <scope>NUCLEOTIDE SEQUENCE [LARGE SCALE GENOMIC DNA]</scope>
    <source>
        <strain evidence="2 3">JE7A12</strain>
    </source>
</reference>
<dbReference type="Proteomes" id="UP000301475">
    <property type="component" value="Chromosome"/>
</dbReference>
<dbReference type="OrthoDB" id="9769994at2"/>
<evidence type="ECO:0000313" key="2">
    <source>
        <dbReference type="EMBL" id="QCT07274.1"/>
    </source>
</evidence>
<dbReference type="Gene3D" id="3.30.420.40">
    <property type="match status" value="2"/>
</dbReference>
<sequence>MKTLNDFTIIGIDHGYGNIKTANCCFQTGVIKSDIEPPFTNDLLVWDNKYYSIGVGHKEFTADKFTDEDYYIFTLAAIARELNRERVTDAKVYIAAGLPLTWVTRQKEDFKKYLLQHRTIDFNFRRTNYHIEIIGADVFPQGFAAIAERLGEFKGTTMLCDIGNGTMNLLKISDRKPDMLNMFTEKYGVYQCTIAVREAMMREHHTNLDESIITEVLKKGTADIDGEYLDTIITSAKVYTAEIFRKLREHDYNPKLMKLYVVGGGGCLVRHFGEYDKDRVFINSDICATAKGYEYIAYTKLNKNGGAV</sequence>
<dbReference type="InterPro" id="IPR040607">
    <property type="entry name" value="ALP_N"/>
</dbReference>
<evidence type="ECO:0000259" key="1">
    <source>
        <dbReference type="Pfam" id="PF17989"/>
    </source>
</evidence>
<dbReference type="RefSeq" id="WP_138157314.1">
    <property type="nucleotide sequence ID" value="NZ_CP039381.1"/>
</dbReference>
<proteinExistence type="predicted"/>
<organism evidence="2 3">
    <name type="scientific">Ruminococcus bovis</name>
    <dbReference type="NCBI Taxonomy" id="2564099"/>
    <lineage>
        <taxon>Bacteria</taxon>
        <taxon>Bacillati</taxon>
        <taxon>Bacillota</taxon>
        <taxon>Clostridia</taxon>
        <taxon>Eubacteriales</taxon>
        <taxon>Oscillospiraceae</taxon>
        <taxon>Ruminococcus</taxon>
    </lineage>
</organism>
<dbReference type="InterPro" id="IPR043129">
    <property type="entry name" value="ATPase_NBD"/>
</dbReference>
<protein>
    <submittedName>
        <fullName evidence="2">ParM/StbA family protein</fullName>
    </submittedName>
</protein>
<name>A0A4P8XXQ0_9FIRM</name>
<dbReference type="CDD" id="cd10227">
    <property type="entry name" value="ASKHA_NBD_ParM-like"/>
    <property type="match status" value="1"/>
</dbReference>
<dbReference type="AlphaFoldDB" id="A0A4P8XXQ0"/>
<evidence type="ECO:0000313" key="3">
    <source>
        <dbReference type="Proteomes" id="UP000301475"/>
    </source>
</evidence>
<accession>A0A4P8XXQ0</accession>
<feature type="domain" description="Actin-like protein N-terminal" evidence="1">
    <location>
        <begin position="11"/>
        <end position="143"/>
    </location>
</feature>
<dbReference type="KEGG" id="ruj:E5Z56_07835"/>
<dbReference type="EMBL" id="CP039381">
    <property type="protein sequence ID" value="QCT07274.1"/>
    <property type="molecule type" value="Genomic_DNA"/>
</dbReference>
<gene>
    <name evidence="2" type="ORF">E5Z56_07835</name>
</gene>